<keyword evidence="2" id="KW-1185">Reference proteome</keyword>
<accession>A0ABQ1WX99</accession>
<proteinExistence type="predicted"/>
<gene>
    <name evidence="1" type="ORF">GCM10011378_26680</name>
</gene>
<name>A0ABQ1WX99_9BACT</name>
<dbReference type="RefSeq" id="WP_188558346.1">
    <property type="nucleotide sequence ID" value="NZ_BMGS01000006.1"/>
</dbReference>
<sequence>MSLVLFDSPAFTMMHNQEQGWLHMELRGTHTQQLVEHHCKLMLAAVRSTHTRKILSDSTELLDGWAHTTSWLGQTFFPLLVREGVTAVALLNAMDWPGRLCLQAMLRHTEQPVVQLFEFDEMIAAQQWLCTN</sequence>
<evidence type="ECO:0000313" key="2">
    <source>
        <dbReference type="Proteomes" id="UP000601361"/>
    </source>
</evidence>
<comment type="caution">
    <text evidence="1">The sequence shown here is derived from an EMBL/GenBank/DDBJ whole genome shotgun (WGS) entry which is preliminary data.</text>
</comment>
<dbReference type="EMBL" id="BMGS01000006">
    <property type="protein sequence ID" value="GGG49215.1"/>
    <property type="molecule type" value="Genomic_DNA"/>
</dbReference>
<evidence type="ECO:0008006" key="3">
    <source>
        <dbReference type="Google" id="ProtNLM"/>
    </source>
</evidence>
<organism evidence="1 2">
    <name type="scientific">Hymenobacter glacieicola</name>
    <dbReference type="NCBI Taxonomy" id="1562124"/>
    <lineage>
        <taxon>Bacteria</taxon>
        <taxon>Pseudomonadati</taxon>
        <taxon>Bacteroidota</taxon>
        <taxon>Cytophagia</taxon>
        <taxon>Cytophagales</taxon>
        <taxon>Hymenobacteraceae</taxon>
        <taxon>Hymenobacter</taxon>
    </lineage>
</organism>
<protein>
    <recommendedName>
        <fullName evidence="3">STAS/SEC14 domain-containing protein</fullName>
    </recommendedName>
</protein>
<reference evidence="2" key="1">
    <citation type="journal article" date="2019" name="Int. J. Syst. Evol. Microbiol.">
        <title>The Global Catalogue of Microorganisms (GCM) 10K type strain sequencing project: providing services to taxonomists for standard genome sequencing and annotation.</title>
        <authorList>
            <consortium name="The Broad Institute Genomics Platform"/>
            <consortium name="The Broad Institute Genome Sequencing Center for Infectious Disease"/>
            <person name="Wu L."/>
            <person name="Ma J."/>
        </authorList>
    </citation>
    <scope>NUCLEOTIDE SEQUENCE [LARGE SCALE GENOMIC DNA]</scope>
    <source>
        <strain evidence="2">CGMCC 1.12990</strain>
    </source>
</reference>
<dbReference type="Proteomes" id="UP000601361">
    <property type="component" value="Unassembled WGS sequence"/>
</dbReference>
<evidence type="ECO:0000313" key="1">
    <source>
        <dbReference type="EMBL" id="GGG49215.1"/>
    </source>
</evidence>